<evidence type="ECO:0000256" key="6">
    <source>
        <dbReference type="ARBA" id="ARBA00023146"/>
    </source>
</evidence>
<dbReference type="Pfam" id="PF00587">
    <property type="entry name" value="tRNA-synt_2b"/>
    <property type="match status" value="1"/>
</dbReference>
<dbReference type="InterPro" id="IPR004499">
    <property type="entry name" value="Pro-tRNA-ligase_IIa_arc-type"/>
</dbReference>
<evidence type="ECO:0000256" key="4">
    <source>
        <dbReference type="ARBA" id="ARBA00022840"/>
    </source>
</evidence>
<evidence type="ECO:0000313" key="10">
    <source>
        <dbReference type="EMBL" id="PXX11325.1"/>
    </source>
</evidence>
<dbReference type="NCBIfam" id="TIGR00408">
    <property type="entry name" value="proS_fam_I"/>
    <property type="match status" value="1"/>
</dbReference>
<evidence type="ECO:0000256" key="1">
    <source>
        <dbReference type="ARBA" id="ARBA00022490"/>
    </source>
</evidence>
<keyword evidence="2 8" id="KW-0436">Ligase</keyword>
<comment type="caution">
    <text evidence="10">The sequence shown here is derived from an EMBL/GenBank/DDBJ whole genome shotgun (WGS) entry which is preliminary data.</text>
</comment>
<dbReference type="InterPro" id="IPR045864">
    <property type="entry name" value="aa-tRNA-synth_II/BPL/LPL"/>
</dbReference>
<comment type="subcellular location">
    <subcellularLocation>
        <location evidence="8">Cytoplasm</location>
    </subcellularLocation>
</comment>
<dbReference type="InterPro" id="IPR002316">
    <property type="entry name" value="Pro-tRNA-ligase_IIa"/>
</dbReference>
<keyword evidence="3 8" id="KW-0547">Nucleotide-binding</keyword>
<dbReference type="RefSeq" id="WP_110315364.1">
    <property type="nucleotide sequence ID" value="NZ_QJJU01000003.1"/>
</dbReference>
<dbReference type="SUPFAM" id="SSF55681">
    <property type="entry name" value="Class II aaRS and biotin synthetases"/>
    <property type="match status" value="1"/>
</dbReference>
<dbReference type="CDD" id="cd00778">
    <property type="entry name" value="ProRS_core_arch_euk"/>
    <property type="match status" value="1"/>
</dbReference>
<evidence type="ECO:0000256" key="7">
    <source>
        <dbReference type="ARBA" id="ARBA00047671"/>
    </source>
</evidence>
<name>A0A318HPC7_9MYCO</name>
<comment type="subunit">
    <text evidence="8">Homodimer.</text>
</comment>
<comment type="domain">
    <text evidence="8">Consists of three domains: the N-terminal catalytic domain, the anticodon-binding domain and the C-terminal extension.</text>
</comment>
<dbReference type="Proteomes" id="UP000247781">
    <property type="component" value="Unassembled WGS sequence"/>
</dbReference>
<dbReference type="SUPFAM" id="SSF52954">
    <property type="entry name" value="Class II aaRS ABD-related"/>
    <property type="match status" value="1"/>
</dbReference>
<dbReference type="AlphaFoldDB" id="A0A318HPC7"/>
<evidence type="ECO:0000256" key="5">
    <source>
        <dbReference type="ARBA" id="ARBA00022917"/>
    </source>
</evidence>
<dbReference type="OrthoDB" id="9809052at2"/>
<dbReference type="FunFam" id="3.30.930.10:FF:000037">
    <property type="entry name" value="Proline--tRNA ligase"/>
    <property type="match status" value="1"/>
</dbReference>
<keyword evidence="11" id="KW-1185">Reference proteome</keyword>
<accession>A0A318HPC7</accession>
<keyword evidence="5 8" id="KW-0648">Protein biosynthesis</keyword>
<dbReference type="EC" id="6.1.1.15" evidence="8"/>
<dbReference type="Gene3D" id="3.30.930.10">
    <property type="entry name" value="Bira Bifunctional Protein, Domain 2"/>
    <property type="match status" value="1"/>
</dbReference>
<keyword evidence="6 8" id="KW-0030">Aminoacyl-tRNA synthetase</keyword>
<dbReference type="HAMAP" id="MF_01571">
    <property type="entry name" value="Pro_tRNA_synth_type3"/>
    <property type="match status" value="1"/>
</dbReference>
<evidence type="ECO:0000256" key="3">
    <source>
        <dbReference type="ARBA" id="ARBA00022741"/>
    </source>
</evidence>
<dbReference type="PRINTS" id="PR01046">
    <property type="entry name" value="TRNASYNTHPRO"/>
</dbReference>
<evidence type="ECO:0000259" key="9">
    <source>
        <dbReference type="PROSITE" id="PS50862"/>
    </source>
</evidence>
<dbReference type="GO" id="GO:0017101">
    <property type="term" value="C:aminoacyl-tRNA synthetase multienzyme complex"/>
    <property type="evidence" value="ECO:0007669"/>
    <property type="project" value="TreeGrafter"/>
</dbReference>
<evidence type="ECO:0000256" key="8">
    <source>
        <dbReference type="HAMAP-Rule" id="MF_01571"/>
    </source>
</evidence>
<reference evidence="11" key="1">
    <citation type="submission" date="2018-05" db="EMBL/GenBank/DDBJ databases">
        <authorList>
            <person name="Deangelis K."/>
            <person name="Huntemann M."/>
            <person name="Clum A."/>
            <person name="Pillay M."/>
            <person name="Palaniappan K."/>
            <person name="Varghese N."/>
            <person name="Mikhailova N."/>
            <person name="Stamatis D."/>
            <person name="Reddy T."/>
            <person name="Daum C."/>
            <person name="Shapiro N."/>
            <person name="Ivanova N."/>
            <person name="Kyrpides N."/>
            <person name="Woyke T."/>
        </authorList>
    </citation>
    <scope>NUCLEOTIDE SEQUENCE [LARGE SCALE GENOMIC DNA]</scope>
    <source>
        <strain evidence="11">GAS496</strain>
    </source>
</reference>
<dbReference type="EMBL" id="QJJU01000003">
    <property type="protein sequence ID" value="PXX11325.1"/>
    <property type="molecule type" value="Genomic_DNA"/>
</dbReference>
<dbReference type="GO" id="GO:0005737">
    <property type="term" value="C:cytoplasm"/>
    <property type="evidence" value="ECO:0007669"/>
    <property type="project" value="UniProtKB-SubCell"/>
</dbReference>
<dbReference type="PROSITE" id="PS50862">
    <property type="entry name" value="AA_TRNA_LIGASE_II"/>
    <property type="match status" value="1"/>
</dbReference>
<dbReference type="InterPro" id="IPR033721">
    <property type="entry name" value="ProRS_core_arch_euk"/>
</dbReference>
<dbReference type="InterPro" id="IPR002314">
    <property type="entry name" value="aa-tRNA-synt_IIb"/>
</dbReference>
<protein>
    <recommendedName>
        <fullName evidence="8">Proline--tRNA ligase</fullName>
        <ecNumber evidence="8">6.1.1.15</ecNumber>
    </recommendedName>
    <alternativeName>
        <fullName evidence="8">Prolyl-tRNA synthetase</fullName>
        <shortName evidence="8">ProRS</shortName>
    </alternativeName>
</protein>
<feature type="domain" description="Aminoacyl-transfer RNA synthetases class-II family profile" evidence="9">
    <location>
        <begin position="31"/>
        <end position="280"/>
    </location>
</feature>
<keyword evidence="4 8" id="KW-0067">ATP-binding</keyword>
<evidence type="ECO:0000313" key="11">
    <source>
        <dbReference type="Proteomes" id="UP000247781"/>
    </source>
</evidence>
<dbReference type="PANTHER" id="PTHR43382:SF3">
    <property type="entry name" value="PROLINE--TRNA LIGASE, CHLOROPLASTIC_MITOCHONDRIAL"/>
    <property type="match status" value="1"/>
</dbReference>
<dbReference type="GO" id="GO:0004827">
    <property type="term" value="F:proline-tRNA ligase activity"/>
    <property type="evidence" value="ECO:0007669"/>
    <property type="project" value="UniProtKB-UniRule"/>
</dbReference>
<dbReference type="Gene3D" id="3.40.50.800">
    <property type="entry name" value="Anticodon-binding domain"/>
    <property type="match status" value="1"/>
</dbReference>
<dbReference type="PANTHER" id="PTHR43382">
    <property type="entry name" value="PROLYL-TRNA SYNTHETASE"/>
    <property type="match status" value="1"/>
</dbReference>
<dbReference type="Pfam" id="PF03129">
    <property type="entry name" value="HGTP_anticodon"/>
    <property type="match status" value="1"/>
</dbReference>
<dbReference type="GO" id="GO:0005524">
    <property type="term" value="F:ATP binding"/>
    <property type="evidence" value="ECO:0007669"/>
    <property type="project" value="UniProtKB-UniRule"/>
</dbReference>
<gene>
    <name evidence="8" type="primary">proS</name>
    <name evidence="10" type="ORF">C8E89_103414</name>
</gene>
<evidence type="ECO:0000256" key="2">
    <source>
        <dbReference type="ARBA" id="ARBA00022598"/>
    </source>
</evidence>
<reference evidence="10 11" key="2">
    <citation type="submission" date="2018-06" db="EMBL/GenBank/DDBJ databases">
        <title>Sequencing of bacterial isolates from soil warming experiment in Harvard Forest, Massachusetts, USA.</title>
        <authorList>
            <person name="Deangelis K.PhD."/>
        </authorList>
    </citation>
    <scope>NUCLEOTIDE SEQUENCE [LARGE SCALE GENOMIC DNA]</scope>
    <source>
        <strain evidence="10 11">GAS496</strain>
    </source>
</reference>
<comment type="similarity">
    <text evidence="8">Belongs to the class-II aminoacyl-tRNA synthetase family. ProS type 3 subfamily.</text>
</comment>
<comment type="catalytic activity">
    <reaction evidence="7 8">
        <text>tRNA(Pro) + L-proline + ATP = L-prolyl-tRNA(Pro) + AMP + diphosphate</text>
        <dbReference type="Rhea" id="RHEA:14305"/>
        <dbReference type="Rhea" id="RHEA-COMP:9700"/>
        <dbReference type="Rhea" id="RHEA-COMP:9702"/>
        <dbReference type="ChEBI" id="CHEBI:30616"/>
        <dbReference type="ChEBI" id="CHEBI:33019"/>
        <dbReference type="ChEBI" id="CHEBI:60039"/>
        <dbReference type="ChEBI" id="CHEBI:78442"/>
        <dbReference type="ChEBI" id="CHEBI:78532"/>
        <dbReference type="ChEBI" id="CHEBI:456215"/>
        <dbReference type="EC" id="6.1.1.15"/>
    </reaction>
</comment>
<sequence>MAVLTPQQEDFPRWYQDVLTKAKLAENGPARGTMVIRPNGYAIWERMQAEVDGRIKAAGAQNAYFPLLIPMNFFEREAEHVEGFSPELAVVTHGGGKELTEPLAIRPTSEAVIGEYMAKWVDSYRDLPLLLNQWANVVRWELRPRIFLRTTEFLWQEGHTAHASQADARQYARRILHDVYLEFMRSVLAMPVIVGRKTAKERFAGAEDTMTCEGVMRDGKALQMATSHELGQRFSRAFNISYSSAEGTTELCWTTSWGASTRMLGGLIMCHGDDFGLVLPPALAPVQVVVVVVKDTDGGVTRAAAALVELLRARGVRVSLDDNVAQAFGWRATEWDLQGVPIRVELGPRDLAENAALLYRRDTRDKNKVGIDDVVDEVQRLTGRIQTDMFEAATARRDATVSDCATLEQARGVAQTGVARVPWELVRTVGEQDLASSGLTVRCLQLSDGSLPETDDDAGALAYVARAY</sequence>
<dbReference type="GO" id="GO:0006433">
    <property type="term" value="P:prolyl-tRNA aminoacylation"/>
    <property type="evidence" value="ECO:0007669"/>
    <property type="project" value="UniProtKB-UniRule"/>
</dbReference>
<dbReference type="InterPro" id="IPR006195">
    <property type="entry name" value="aa-tRNA-synth_II"/>
</dbReference>
<dbReference type="InterPro" id="IPR036621">
    <property type="entry name" value="Anticodon-bd_dom_sf"/>
</dbReference>
<organism evidence="10 11">
    <name type="scientific">Mycolicibacterium moriokaense</name>
    <dbReference type="NCBI Taxonomy" id="39691"/>
    <lineage>
        <taxon>Bacteria</taxon>
        <taxon>Bacillati</taxon>
        <taxon>Actinomycetota</taxon>
        <taxon>Actinomycetes</taxon>
        <taxon>Mycobacteriales</taxon>
        <taxon>Mycobacteriaceae</taxon>
        <taxon>Mycolicibacterium</taxon>
    </lineage>
</organism>
<proteinExistence type="inferred from homology"/>
<comment type="function">
    <text evidence="8">Catalyzes the attachment of proline to tRNA(Pro) in a two-step reaction: proline is first activated by ATP to form Pro-AMP and then transferred to the acceptor end of tRNA(Pro).</text>
</comment>
<dbReference type="InterPro" id="IPR004154">
    <property type="entry name" value="Anticodon-bd"/>
</dbReference>
<keyword evidence="1 8" id="KW-0963">Cytoplasm</keyword>